<comment type="similarity">
    <text evidence="1">Belongs to the NAD(P)-dependent epimerase/dehydratase family.</text>
</comment>
<gene>
    <name evidence="3" type="ORF">METZ01_LOCUS270645</name>
</gene>
<evidence type="ECO:0000256" key="1">
    <source>
        <dbReference type="ARBA" id="ARBA00007637"/>
    </source>
</evidence>
<dbReference type="InterPro" id="IPR001509">
    <property type="entry name" value="Epimerase_deHydtase"/>
</dbReference>
<dbReference type="EMBL" id="UINC01077561">
    <property type="protein sequence ID" value="SVC17791.1"/>
    <property type="molecule type" value="Genomic_DNA"/>
</dbReference>
<protein>
    <recommendedName>
        <fullName evidence="2">NAD-dependent epimerase/dehydratase domain-containing protein</fullName>
    </recommendedName>
</protein>
<organism evidence="3">
    <name type="scientific">marine metagenome</name>
    <dbReference type="NCBI Taxonomy" id="408172"/>
    <lineage>
        <taxon>unclassified sequences</taxon>
        <taxon>metagenomes</taxon>
        <taxon>ecological metagenomes</taxon>
    </lineage>
</organism>
<dbReference type="Gene3D" id="3.90.25.10">
    <property type="entry name" value="UDP-galactose 4-epimerase, domain 1"/>
    <property type="match status" value="1"/>
</dbReference>
<dbReference type="PROSITE" id="PS00061">
    <property type="entry name" value="ADH_SHORT"/>
    <property type="match status" value="1"/>
</dbReference>
<accession>A0A382K548</accession>
<feature type="domain" description="NAD-dependent epimerase/dehydratase" evidence="2">
    <location>
        <begin position="3"/>
        <end position="236"/>
    </location>
</feature>
<dbReference type="PANTHER" id="PTHR43000">
    <property type="entry name" value="DTDP-D-GLUCOSE 4,6-DEHYDRATASE-RELATED"/>
    <property type="match status" value="1"/>
</dbReference>
<dbReference type="Gene3D" id="3.40.50.720">
    <property type="entry name" value="NAD(P)-binding Rossmann-like Domain"/>
    <property type="match status" value="1"/>
</dbReference>
<evidence type="ECO:0000259" key="2">
    <source>
        <dbReference type="Pfam" id="PF01370"/>
    </source>
</evidence>
<dbReference type="Pfam" id="PF01370">
    <property type="entry name" value="Epimerase"/>
    <property type="match status" value="1"/>
</dbReference>
<sequence>MHIFITGIAGFLGSNLSEYYLKKKYKVSGCDNLVGGDLSNLDIKKINFYKGDCENLEFMTKVTKGADVLCHAAAYAHEGLSSFSPTLICNNNVTGSTSVFTAAIRNKIKRIVFCSSMARYGNIDSPFHENNKINPVDPYGVSKVAAENILKILCSTHNIEYNIAVPHNIIGPKQKYNDPYRNVVSIMVNLMLQKRQPLIYGDGEQTRCFSDIDDCIYCLDKLLFDKNIKSQIVNIGPDEEFISINKLYEKLSNLMKFNLDPIYVEDRPNEVKHSYCSSEKARKLLSYKTQVSLEMSLKKIIEFIKEKGPKKFEYNYELEIINEKTPNTWKKKFF</sequence>
<evidence type="ECO:0000313" key="3">
    <source>
        <dbReference type="EMBL" id="SVC17791.1"/>
    </source>
</evidence>
<dbReference type="InterPro" id="IPR020904">
    <property type="entry name" value="Sc_DH/Rdtase_CS"/>
</dbReference>
<dbReference type="SUPFAM" id="SSF51735">
    <property type="entry name" value="NAD(P)-binding Rossmann-fold domains"/>
    <property type="match status" value="1"/>
</dbReference>
<dbReference type="InterPro" id="IPR036291">
    <property type="entry name" value="NAD(P)-bd_dom_sf"/>
</dbReference>
<proteinExistence type="inferred from homology"/>
<dbReference type="AlphaFoldDB" id="A0A382K548"/>
<name>A0A382K548_9ZZZZ</name>
<reference evidence="3" key="1">
    <citation type="submission" date="2018-05" db="EMBL/GenBank/DDBJ databases">
        <authorList>
            <person name="Lanie J.A."/>
            <person name="Ng W.-L."/>
            <person name="Kazmierczak K.M."/>
            <person name="Andrzejewski T.M."/>
            <person name="Davidsen T.M."/>
            <person name="Wayne K.J."/>
            <person name="Tettelin H."/>
            <person name="Glass J.I."/>
            <person name="Rusch D."/>
            <person name="Podicherti R."/>
            <person name="Tsui H.-C.T."/>
            <person name="Winkler M.E."/>
        </authorList>
    </citation>
    <scope>NUCLEOTIDE SEQUENCE</scope>
</reference>